<proteinExistence type="predicted"/>
<dbReference type="Gene3D" id="3.40.30.10">
    <property type="entry name" value="Glutaredoxin"/>
    <property type="match status" value="1"/>
</dbReference>
<dbReference type="InterPro" id="IPR013740">
    <property type="entry name" value="Redoxin"/>
</dbReference>
<feature type="coiled-coil region" evidence="5">
    <location>
        <begin position="107"/>
        <end position="134"/>
    </location>
</feature>
<sequence>MKITHLALAALLLAMLPTVSLLNAAEAAAAEDQESASGLYDALKADPNDQSALNAYLQATISPAMKQSVDDPKGALKQLEEVKKALSELEPTAPLAVANFRQMDRTLDALIQRVELQQISLNDLRAQLDAAKQDVSLIGKYSTKVMMELSTEINEDWQKAEKTLDAETAYLKSLAESAETDEAKAAIQGAQNMISRLVPNLERQKKLAELIGKPAMPLSAQAWVNGAPLTDDELKGKVVLLDFFAIWCGPCIMSFPHLRELNEEFGDKGLVIIGVTGYYNYGWNEEKMAPEPVRGDMVSAEEEQAMLHKFAEKYELKHVFAVDPEGTMSKYYAVSGIPHMVLIDQEGKIAMVKVGFGEANSKALTAEIKKLLGAN</sequence>
<feature type="signal peptide" evidence="6">
    <location>
        <begin position="1"/>
        <end position="24"/>
    </location>
</feature>
<name>A0A9X1MLP6_9BACT</name>
<dbReference type="GO" id="GO:0017004">
    <property type="term" value="P:cytochrome complex assembly"/>
    <property type="evidence" value="ECO:0007669"/>
    <property type="project" value="UniProtKB-KW"/>
</dbReference>
<keyword evidence="9" id="KW-1185">Reference proteome</keyword>
<protein>
    <submittedName>
        <fullName evidence="8">Redoxin family protein</fullName>
    </submittedName>
</protein>
<keyword evidence="5" id="KW-0175">Coiled coil</keyword>
<dbReference type="Proteomes" id="UP001139103">
    <property type="component" value="Unassembled WGS sequence"/>
</dbReference>
<evidence type="ECO:0000256" key="6">
    <source>
        <dbReference type="SAM" id="SignalP"/>
    </source>
</evidence>
<dbReference type="InterPro" id="IPR013766">
    <property type="entry name" value="Thioredoxin_domain"/>
</dbReference>
<reference evidence="8" key="1">
    <citation type="submission" date="2021-11" db="EMBL/GenBank/DDBJ databases">
        <title>Genome sequence.</title>
        <authorList>
            <person name="Sun Q."/>
        </authorList>
    </citation>
    <scope>NUCLEOTIDE SEQUENCE</scope>
    <source>
        <strain evidence="8">JC732</strain>
    </source>
</reference>
<gene>
    <name evidence="8" type="ORF">LOC68_08990</name>
</gene>
<evidence type="ECO:0000256" key="1">
    <source>
        <dbReference type="ARBA" id="ARBA00004196"/>
    </source>
</evidence>
<evidence type="ECO:0000256" key="2">
    <source>
        <dbReference type="ARBA" id="ARBA00022748"/>
    </source>
</evidence>
<keyword evidence="4" id="KW-0676">Redox-active center</keyword>
<dbReference type="InterPro" id="IPR036249">
    <property type="entry name" value="Thioredoxin-like_sf"/>
</dbReference>
<keyword evidence="6" id="KW-0732">Signal</keyword>
<dbReference type="SUPFAM" id="SSF52833">
    <property type="entry name" value="Thioredoxin-like"/>
    <property type="match status" value="1"/>
</dbReference>
<feature type="chain" id="PRO_5040923046" evidence="6">
    <location>
        <begin position="25"/>
        <end position="375"/>
    </location>
</feature>
<evidence type="ECO:0000256" key="5">
    <source>
        <dbReference type="SAM" id="Coils"/>
    </source>
</evidence>
<dbReference type="PANTHER" id="PTHR42852">
    <property type="entry name" value="THIOL:DISULFIDE INTERCHANGE PROTEIN DSBE"/>
    <property type="match status" value="1"/>
</dbReference>
<dbReference type="EMBL" id="JAJKFT010000004">
    <property type="protein sequence ID" value="MCC9628530.1"/>
    <property type="molecule type" value="Genomic_DNA"/>
</dbReference>
<keyword evidence="3" id="KW-1015">Disulfide bond</keyword>
<dbReference type="GO" id="GO:0030313">
    <property type="term" value="C:cell envelope"/>
    <property type="evidence" value="ECO:0007669"/>
    <property type="project" value="UniProtKB-SubCell"/>
</dbReference>
<evidence type="ECO:0000256" key="4">
    <source>
        <dbReference type="ARBA" id="ARBA00023284"/>
    </source>
</evidence>
<comment type="subcellular location">
    <subcellularLocation>
        <location evidence="1">Cell envelope</location>
    </subcellularLocation>
</comment>
<dbReference type="RefSeq" id="WP_230217879.1">
    <property type="nucleotide sequence ID" value="NZ_JAJKFT010000004.1"/>
</dbReference>
<dbReference type="InterPro" id="IPR050553">
    <property type="entry name" value="Thioredoxin_ResA/DsbE_sf"/>
</dbReference>
<accession>A0A9X1MLP6</accession>
<comment type="caution">
    <text evidence="8">The sequence shown here is derived from an EMBL/GenBank/DDBJ whole genome shotgun (WGS) entry which is preliminary data.</text>
</comment>
<dbReference type="PANTHER" id="PTHR42852:SF6">
    <property type="entry name" value="THIOL:DISULFIDE INTERCHANGE PROTEIN DSBE"/>
    <property type="match status" value="1"/>
</dbReference>
<evidence type="ECO:0000313" key="8">
    <source>
        <dbReference type="EMBL" id="MCC9628530.1"/>
    </source>
</evidence>
<dbReference type="CDD" id="cd02966">
    <property type="entry name" value="TlpA_like_family"/>
    <property type="match status" value="1"/>
</dbReference>
<dbReference type="Pfam" id="PF08534">
    <property type="entry name" value="Redoxin"/>
    <property type="match status" value="1"/>
</dbReference>
<feature type="domain" description="Thioredoxin" evidence="7">
    <location>
        <begin position="209"/>
        <end position="373"/>
    </location>
</feature>
<evidence type="ECO:0000259" key="7">
    <source>
        <dbReference type="PROSITE" id="PS51352"/>
    </source>
</evidence>
<evidence type="ECO:0000313" key="9">
    <source>
        <dbReference type="Proteomes" id="UP001139103"/>
    </source>
</evidence>
<dbReference type="AlphaFoldDB" id="A0A9X1MLP6"/>
<evidence type="ECO:0000256" key="3">
    <source>
        <dbReference type="ARBA" id="ARBA00023157"/>
    </source>
</evidence>
<dbReference type="PROSITE" id="PS51352">
    <property type="entry name" value="THIOREDOXIN_2"/>
    <property type="match status" value="1"/>
</dbReference>
<organism evidence="8 9">
    <name type="scientific">Blastopirellula sediminis</name>
    <dbReference type="NCBI Taxonomy" id="2894196"/>
    <lineage>
        <taxon>Bacteria</taxon>
        <taxon>Pseudomonadati</taxon>
        <taxon>Planctomycetota</taxon>
        <taxon>Planctomycetia</taxon>
        <taxon>Pirellulales</taxon>
        <taxon>Pirellulaceae</taxon>
        <taxon>Blastopirellula</taxon>
    </lineage>
</organism>
<keyword evidence="2" id="KW-0201">Cytochrome c-type biogenesis</keyword>
<dbReference type="GO" id="GO:0016491">
    <property type="term" value="F:oxidoreductase activity"/>
    <property type="evidence" value="ECO:0007669"/>
    <property type="project" value="InterPro"/>
</dbReference>